<feature type="coiled-coil region" evidence="4">
    <location>
        <begin position="254"/>
        <end position="316"/>
    </location>
</feature>
<dbReference type="GO" id="GO:0004672">
    <property type="term" value="F:protein kinase activity"/>
    <property type="evidence" value="ECO:0007669"/>
    <property type="project" value="InterPro"/>
</dbReference>
<dbReference type="AlphaFoldDB" id="A0A8W8MBQ9"/>
<evidence type="ECO:0000256" key="4">
    <source>
        <dbReference type="SAM" id="Coils"/>
    </source>
</evidence>
<dbReference type="PROSITE" id="PS50297">
    <property type="entry name" value="ANK_REP_REGION"/>
    <property type="match status" value="2"/>
</dbReference>
<dbReference type="PROSITE" id="PS50011">
    <property type="entry name" value="PROTEIN_KINASE_DOM"/>
    <property type="match status" value="1"/>
</dbReference>
<evidence type="ECO:0000256" key="2">
    <source>
        <dbReference type="ARBA" id="ARBA00023043"/>
    </source>
</evidence>
<organism evidence="6 7">
    <name type="scientific">Magallana gigas</name>
    <name type="common">Pacific oyster</name>
    <name type="synonym">Crassostrea gigas</name>
    <dbReference type="NCBI Taxonomy" id="29159"/>
    <lineage>
        <taxon>Eukaryota</taxon>
        <taxon>Metazoa</taxon>
        <taxon>Spiralia</taxon>
        <taxon>Lophotrochozoa</taxon>
        <taxon>Mollusca</taxon>
        <taxon>Bivalvia</taxon>
        <taxon>Autobranchia</taxon>
        <taxon>Pteriomorphia</taxon>
        <taxon>Ostreida</taxon>
        <taxon>Ostreoidea</taxon>
        <taxon>Ostreidae</taxon>
        <taxon>Magallana</taxon>
    </lineage>
</organism>
<dbReference type="OMA" id="DIRCANP"/>
<dbReference type="InterPro" id="IPR000719">
    <property type="entry name" value="Prot_kinase_dom"/>
</dbReference>
<keyword evidence="7" id="KW-1185">Reference proteome</keyword>
<reference evidence="6" key="1">
    <citation type="submission" date="2022-08" db="UniProtKB">
        <authorList>
            <consortium name="EnsemblMetazoa"/>
        </authorList>
    </citation>
    <scope>IDENTIFICATION</scope>
    <source>
        <strain evidence="6">05x7-T-G4-1.051#20</strain>
    </source>
</reference>
<dbReference type="Proteomes" id="UP000005408">
    <property type="component" value="Unassembled WGS sequence"/>
</dbReference>
<keyword evidence="4" id="KW-0175">Coiled coil</keyword>
<proteinExistence type="predicted"/>
<dbReference type="Pfam" id="PF12796">
    <property type="entry name" value="Ank_2"/>
    <property type="match status" value="1"/>
</dbReference>
<name>A0A8W8MBQ9_MAGGI</name>
<feature type="repeat" description="ANK" evidence="3">
    <location>
        <begin position="100"/>
        <end position="132"/>
    </location>
</feature>
<dbReference type="EnsemblMetazoa" id="G32246.11">
    <property type="protein sequence ID" value="G32246.11:cds"/>
    <property type="gene ID" value="G32246"/>
</dbReference>
<dbReference type="PANTHER" id="PTHR24171:SF9">
    <property type="entry name" value="ANKYRIN REPEAT DOMAIN-CONTAINING PROTEIN 39"/>
    <property type="match status" value="1"/>
</dbReference>
<evidence type="ECO:0000313" key="6">
    <source>
        <dbReference type="EnsemblMetazoa" id="G32246.11:cds"/>
    </source>
</evidence>
<protein>
    <recommendedName>
        <fullName evidence="5">Protein kinase domain-containing protein</fullName>
    </recommendedName>
</protein>
<dbReference type="PROSITE" id="PS50088">
    <property type="entry name" value="ANK_REPEAT"/>
    <property type="match status" value="2"/>
</dbReference>
<dbReference type="SUPFAM" id="SSF48403">
    <property type="entry name" value="Ankyrin repeat"/>
    <property type="match status" value="1"/>
</dbReference>
<dbReference type="PANTHER" id="PTHR24171">
    <property type="entry name" value="ANKYRIN REPEAT DOMAIN-CONTAINING PROTEIN 39-RELATED"/>
    <property type="match status" value="1"/>
</dbReference>
<sequence length="787" mass="89174">MSSLDIIGAAKTGDLQAVLNCLNYGISVNERDKDNATPLYWSCCRGYAKLSAELIKRHPDINAKVKWGSTALHASCDRGHIACVTLLIQSGAELDTQNKTGNTALHLSAYRGHTEIVKLLVQSGADVFLRNEKGRCASEEAEVGNHSLTAQFLYKKMKEFESKGRESESTIHSCPEIMINKLFIHDSDSGILQGIRETEHCMSAKSECFTPKSHIIVERSRSCGAIEAQEHDICKSDLFKRTSNNNSVTTDDSREALLALVEKLQLQLVKLNEDIVQRDSKIKELSAINGEMFKELEKYKTVCRRLSDQKSALEEKFHIHSEFSPTKDYIMEFMSEVTKTPHSNCSFSDEYFKILNDKLKQKLNFPPSDVVLIDTPMKEWFPGTDYVVNGDRPIKSETSCLESLTFLIKHLKSGKFCDLKMKLFNDDQNSSMFGYFPPQQSYRKNLEVDVLAGLKHPNLLKSIHSYCGTTERFRRFLTVIVPQPRGSMNSIEIPKQALFIVTEHYSHTLESFITAQRGVAPAPLYGLSNEFFLGLLYQIISGMLYLRRFGIVHRNIHSGSIYMSERFCPVIGNFELAVRVFDNDNNKVALTDACQISAGNSNAWSPELLLSKTREHQLVAQNVNLLSIYDKSDLYAIGSMFYNILLPTEVDQKFQELKERNPTYTTQDIPELPVQLSRGIKVLLRNLVCSSPSDRLDEQTAKLFVGVLLFSPKNKSFSTIEEVGVYRHSKMLSLLGKDVRILRTPNATFEEIQRVVEPELEADFLTNVMDPSFFHMYNRLCALKCLE</sequence>
<accession>A0A8W8MBQ9</accession>
<dbReference type="InterPro" id="IPR036770">
    <property type="entry name" value="Ankyrin_rpt-contain_sf"/>
</dbReference>
<evidence type="ECO:0000256" key="1">
    <source>
        <dbReference type="ARBA" id="ARBA00022737"/>
    </source>
</evidence>
<evidence type="ECO:0000313" key="7">
    <source>
        <dbReference type="Proteomes" id="UP000005408"/>
    </source>
</evidence>
<keyword evidence="2 3" id="KW-0040">ANK repeat</keyword>
<feature type="domain" description="Protein kinase" evidence="5">
    <location>
        <begin position="405"/>
        <end position="705"/>
    </location>
</feature>
<dbReference type="SMART" id="SM00220">
    <property type="entry name" value="S_TKc"/>
    <property type="match status" value="1"/>
</dbReference>
<evidence type="ECO:0000259" key="5">
    <source>
        <dbReference type="PROSITE" id="PS50011"/>
    </source>
</evidence>
<dbReference type="Gene3D" id="1.25.40.20">
    <property type="entry name" value="Ankyrin repeat-containing domain"/>
    <property type="match status" value="1"/>
</dbReference>
<feature type="repeat" description="ANK" evidence="3">
    <location>
        <begin position="67"/>
        <end position="99"/>
    </location>
</feature>
<dbReference type="InterPro" id="IPR002110">
    <property type="entry name" value="Ankyrin_rpt"/>
</dbReference>
<dbReference type="Pfam" id="PF07714">
    <property type="entry name" value="PK_Tyr_Ser-Thr"/>
    <property type="match status" value="1"/>
</dbReference>
<dbReference type="InterPro" id="IPR011009">
    <property type="entry name" value="Kinase-like_dom_sf"/>
</dbReference>
<keyword evidence="1" id="KW-0677">Repeat</keyword>
<dbReference type="SUPFAM" id="SSF56112">
    <property type="entry name" value="Protein kinase-like (PK-like)"/>
    <property type="match status" value="1"/>
</dbReference>
<dbReference type="SMART" id="SM00248">
    <property type="entry name" value="ANK"/>
    <property type="match status" value="4"/>
</dbReference>
<dbReference type="InterPro" id="IPR001245">
    <property type="entry name" value="Ser-Thr/Tyr_kinase_cat_dom"/>
</dbReference>
<dbReference type="GO" id="GO:0005524">
    <property type="term" value="F:ATP binding"/>
    <property type="evidence" value="ECO:0007669"/>
    <property type="project" value="InterPro"/>
</dbReference>
<evidence type="ECO:0000256" key="3">
    <source>
        <dbReference type="PROSITE-ProRule" id="PRU00023"/>
    </source>
</evidence>
<dbReference type="Gene3D" id="1.10.510.10">
    <property type="entry name" value="Transferase(Phosphotransferase) domain 1"/>
    <property type="match status" value="1"/>
</dbReference>
<dbReference type="OrthoDB" id="539213at2759"/>